<evidence type="ECO:0000313" key="2">
    <source>
        <dbReference type="Proteomes" id="UP000196816"/>
    </source>
</evidence>
<protein>
    <submittedName>
        <fullName evidence="1">Uncharacterized protein</fullName>
    </submittedName>
</protein>
<organism evidence="1 2">
    <name type="scientific">Acetobacter pasteurianus subsp. pasteurianus</name>
    <dbReference type="NCBI Taxonomy" id="481145"/>
    <lineage>
        <taxon>Bacteria</taxon>
        <taxon>Pseudomonadati</taxon>
        <taxon>Pseudomonadota</taxon>
        <taxon>Alphaproteobacteria</taxon>
        <taxon>Acetobacterales</taxon>
        <taxon>Acetobacteraceae</taxon>
        <taxon>Acetobacter</taxon>
    </lineage>
</organism>
<dbReference type="EMBL" id="CP021922">
    <property type="protein sequence ID" value="ASC06829.1"/>
    <property type="molecule type" value="Genomic_DNA"/>
</dbReference>
<accession>A0AAC9SU87</accession>
<evidence type="ECO:0000313" key="1">
    <source>
        <dbReference type="EMBL" id="ASC06829.1"/>
    </source>
</evidence>
<proteinExistence type="predicted"/>
<dbReference type="AlphaFoldDB" id="A0AAC9SU87"/>
<reference evidence="1 2" key="1">
    <citation type="submission" date="2017-06" db="EMBL/GenBank/DDBJ databases">
        <title>Genome sequence of Acetobacter pasteurianus subsp. pasteurianus strain SRCM101468.</title>
        <authorList>
            <person name="Cho S.H."/>
        </authorList>
    </citation>
    <scope>NUCLEOTIDE SEQUENCE [LARGE SCALE GENOMIC DNA]</scope>
    <source>
        <strain evidence="1 2">SRCM101468</strain>
    </source>
</reference>
<gene>
    <name evidence="1" type="ORF">S101468_02627</name>
</gene>
<sequence>MMRIMTASVFKRFPKRCDFESALTAKGYTHNPAGGSGGSIFMHANRDLVWKIADDPATAEFADLLASGWTDPAAPRVFLASPKGMPYSVLAMEKLNPLTFGCNWYTWYMQDYVAMKGSPHTDPYGASAVLNFLRGEAHKRHVNLDVQPQNVMIRRGSPSQIVLFDPFY</sequence>
<name>A0AAC9SU87_ACEPA</name>
<dbReference type="Proteomes" id="UP000196816">
    <property type="component" value="Chromosome"/>
</dbReference>